<evidence type="ECO:0000256" key="4">
    <source>
        <dbReference type="ARBA" id="ARBA00022989"/>
    </source>
</evidence>
<dbReference type="Pfam" id="PF02687">
    <property type="entry name" value="FtsX"/>
    <property type="match status" value="2"/>
</dbReference>
<keyword evidence="4 7" id="KW-1133">Transmembrane helix</keyword>
<dbReference type="GO" id="GO:0005886">
    <property type="term" value="C:plasma membrane"/>
    <property type="evidence" value="ECO:0007669"/>
    <property type="project" value="UniProtKB-SubCell"/>
</dbReference>
<keyword evidence="3 7" id="KW-0812">Transmembrane</keyword>
<feature type="transmembrane region" description="Helical" evidence="7">
    <location>
        <begin position="254"/>
        <end position="277"/>
    </location>
</feature>
<feature type="transmembrane region" description="Helical" evidence="7">
    <location>
        <begin position="309"/>
        <end position="336"/>
    </location>
</feature>
<evidence type="ECO:0000256" key="1">
    <source>
        <dbReference type="ARBA" id="ARBA00004651"/>
    </source>
</evidence>
<dbReference type="Proteomes" id="UP000342249">
    <property type="component" value="Unassembled WGS sequence"/>
</dbReference>
<feature type="transmembrane region" description="Helical" evidence="7">
    <location>
        <begin position="757"/>
        <end position="778"/>
    </location>
</feature>
<dbReference type="PANTHER" id="PTHR30572:SF4">
    <property type="entry name" value="ABC TRANSPORTER PERMEASE YTRF"/>
    <property type="match status" value="1"/>
</dbReference>
<comment type="subcellular location">
    <subcellularLocation>
        <location evidence="1">Cell membrane</location>
        <topology evidence="1">Multi-pass membrane protein</topology>
    </subcellularLocation>
</comment>
<dbReference type="PANTHER" id="PTHR30572">
    <property type="entry name" value="MEMBRANE COMPONENT OF TRANSPORTER-RELATED"/>
    <property type="match status" value="1"/>
</dbReference>
<organism evidence="9 10">
    <name type="scientific">Clostridium estertheticum</name>
    <dbReference type="NCBI Taxonomy" id="238834"/>
    <lineage>
        <taxon>Bacteria</taxon>
        <taxon>Bacillati</taxon>
        <taxon>Bacillota</taxon>
        <taxon>Clostridia</taxon>
        <taxon>Eubacteriales</taxon>
        <taxon>Clostridiaceae</taxon>
        <taxon>Clostridium</taxon>
    </lineage>
</organism>
<feature type="transmembrane region" description="Helical" evidence="7">
    <location>
        <begin position="348"/>
        <end position="366"/>
    </location>
</feature>
<comment type="caution">
    <text evidence="9">The sequence shown here is derived from an EMBL/GenBank/DDBJ whole genome shotgun (WGS) entry which is preliminary data.</text>
</comment>
<proteinExistence type="inferred from homology"/>
<reference evidence="9 10" key="1">
    <citation type="journal article" date="2019" name="Lett. Appl. Microbiol.">
        <title>A case of 'blown pack' spoilage of vacuum-packaged pork likely associated with Clostridium estertheticum in Canada.</title>
        <authorList>
            <person name="Zhang P."/>
            <person name="Ward P."/>
            <person name="McMullen L.M."/>
            <person name="Yang X."/>
        </authorList>
    </citation>
    <scope>NUCLEOTIDE SEQUENCE [LARGE SCALE GENOMIC DNA]</scope>
    <source>
        <strain evidence="9 10">MA19</strain>
    </source>
</reference>
<evidence type="ECO:0000259" key="8">
    <source>
        <dbReference type="Pfam" id="PF02687"/>
    </source>
</evidence>
<evidence type="ECO:0000256" key="5">
    <source>
        <dbReference type="ARBA" id="ARBA00023136"/>
    </source>
</evidence>
<evidence type="ECO:0000256" key="3">
    <source>
        <dbReference type="ARBA" id="ARBA00022692"/>
    </source>
</evidence>
<feature type="transmembrane region" description="Helical" evidence="7">
    <location>
        <begin position="723"/>
        <end position="745"/>
    </location>
</feature>
<dbReference type="InterPro" id="IPR003838">
    <property type="entry name" value="ABC3_permease_C"/>
</dbReference>
<dbReference type="RefSeq" id="WP_152752281.1">
    <property type="nucleotide sequence ID" value="NZ_SPSE01000029.1"/>
</dbReference>
<evidence type="ECO:0000256" key="7">
    <source>
        <dbReference type="SAM" id="Phobius"/>
    </source>
</evidence>
<feature type="domain" description="ABC3 transporter permease C-terminal" evidence="8">
    <location>
        <begin position="260"/>
        <end position="373"/>
    </location>
</feature>
<dbReference type="EMBL" id="SPSF01000028">
    <property type="protein sequence ID" value="MPQ62540.1"/>
    <property type="molecule type" value="Genomic_DNA"/>
</dbReference>
<sequence>MNSLSNLSKKNLKMNKRKNLLAMISIILSTCLITAISILTYSMHEMNVDKVVKQVGYSHATFNHLSTKDLELLKSHKNVKEIGESIPLGNYQDIRFAPNLLKLSYNDEIYAKNNNEEIIKGTFPKKENEIAVPKWMLEKMGVKDRIGEKININYSSSNKQLKSHYEGKGEFVLCGILNDSDEEKNINVAVALVSKEYILKHVKNNDIDLQADFTVKGFNIKDAIYGIAKDLGINNNNVHVNEAYLQALGVEPDIMMVSAIICIVVIASCVLVINNIFVIHIGTKIREFGLVSALGATKKQIRKLVFKEGLMLSILGIPLGIMLGHILSFSVGHLVFISNSYIKVETSIFIILIAAFISLITIILSLRKPSKIASKISPIEAIRYSGVKISSSKKKRKGEKIISLKKLAYLNLWRNKKRTIVTVISISLTGVLIILFSSMANVIDLDKLADNYVSGDIELTSVNDLGTYGDKGDDPLDKKILNNIKKIDGIEKINTFKYTSPKYADGRSCDLYGYDENSLEKCNKYMVDGKLSIGDMKNKNIILVNKSLDDTNYKYNNLKVGDKVKVVVYAKSSDSNIKKEFIVGGSFSKLPEELPFSNIGPNFIVHEATFDRIINDKRIARISINIKEAKYESVEKSIKKLSSENKQISFSSKKEFKEKTEKDTLGMEIAGMSLVGIIGLIGVINLVNTMITSIMSRKKELAMMQAVGLTNAQLRAVLQIEGMYYSVISLIISITGGLSLGYLFYLATKNGNEHIIYRLPIIPMLAVSIGFIAIQYIITYIVERKLHSESVIERIRCNE</sequence>
<dbReference type="InterPro" id="IPR050250">
    <property type="entry name" value="Macrolide_Exporter_MacB"/>
</dbReference>
<keyword evidence="5 7" id="KW-0472">Membrane</keyword>
<feature type="domain" description="ABC3 transporter permease C-terminal" evidence="8">
    <location>
        <begin position="673"/>
        <end position="780"/>
    </location>
</feature>
<protein>
    <submittedName>
        <fullName evidence="9">ABC transporter permease</fullName>
    </submittedName>
</protein>
<name>A0A5N7J1B9_9CLOT</name>
<evidence type="ECO:0000256" key="2">
    <source>
        <dbReference type="ARBA" id="ARBA00022475"/>
    </source>
</evidence>
<dbReference type="GO" id="GO:0022857">
    <property type="term" value="F:transmembrane transporter activity"/>
    <property type="evidence" value="ECO:0007669"/>
    <property type="project" value="TreeGrafter"/>
</dbReference>
<comment type="similarity">
    <text evidence="6">Belongs to the ABC-4 integral membrane protein family.</text>
</comment>
<keyword evidence="2" id="KW-1003">Cell membrane</keyword>
<evidence type="ECO:0000313" key="10">
    <source>
        <dbReference type="Proteomes" id="UP000342249"/>
    </source>
</evidence>
<evidence type="ECO:0000313" key="9">
    <source>
        <dbReference type="EMBL" id="MPQ62540.1"/>
    </source>
</evidence>
<feature type="transmembrane region" description="Helical" evidence="7">
    <location>
        <begin position="420"/>
        <end position="440"/>
    </location>
</feature>
<feature type="transmembrane region" description="Helical" evidence="7">
    <location>
        <begin position="20"/>
        <end position="43"/>
    </location>
</feature>
<gene>
    <name evidence="9" type="ORF">E4V82_10505</name>
</gene>
<accession>A0A5N7J1B9</accession>
<dbReference type="AlphaFoldDB" id="A0A5N7J1B9"/>
<evidence type="ECO:0000256" key="6">
    <source>
        <dbReference type="ARBA" id="ARBA00038076"/>
    </source>
</evidence>
<feature type="transmembrane region" description="Helical" evidence="7">
    <location>
        <begin position="669"/>
        <end position="691"/>
    </location>
</feature>